<keyword evidence="3" id="KW-1185">Reference proteome</keyword>
<keyword evidence="1" id="KW-1133">Transmembrane helix</keyword>
<reference evidence="3" key="1">
    <citation type="submission" date="2016-10" db="EMBL/GenBank/DDBJ databases">
        <authorList>
            <person name="Varghese N."/>
            <person name="Submissions S."/>
        </authorList>
    </citation>
    <scope>NUCLEOTIDE SEQUENCE [LARGE SCALE GENOMIC DNA]</scope>
    <source>
        <strain evidence="3">DSM 17038</strain>
    </source>
</reference>
<dbReference type="AlphaFoldDB" id="A0A1I2MV67"/>
<keyword evidence="1" id="KW-0812">Transmembrane</keyword>
<keyword evidence="1" id="KW-0472">Membrane</keyword>
<dbReference type="RefSeq" id="WP_092467574.1">
    <property type="nucleotide sequence ID" value="NZ_FOOX01000001.1"/>
</dbReference>
<name>A0A1I2MV67_9FIRM</name>
<dbReference type="EMBL" id="FOOX01000001">
    <property type="protein sequence ID" value="SFF93367.1"/>
    <property type="molecule type" value="Genomic_DNA"/>
</dbReference>
<feature type="transmembrane region" description="Helical" evidence="1">
    <location>
        <begin position="28"/>
        <end position="55"/>
    </location>
</feature>
<evidence type="ECO:0000313" key="2">
    <source>
        <dbReference type="EMBL" id="SFF93367.1"/>
    </source>
</evidence>
<dbReference type="NCBIfam" id="TIGR02849">
    <property type="entry name" value="spore_III_AD"/>
    <property type="match status" value="1"/>
</dbReference>
<dbReference type="InterPro" id="IPR025664">
    <property type="entry name" value="Spore_III_AC/AD"/>
</dbReference>
<dbReference type="OrthoDB" id="1682150at2"/>
<dbReference type="InterPro" id="IPR014211">
    <property type="entry name" value="Spore_III_AD"/>
</dbReference>
<evidence type="ECO:0000313" key="3">
    <source>
        <dbReference type="Proteomes" id="UP000199337"/>
    </source>
</evidence>
<proteinExistence type="predicted"/>
<sequence length="129" mass="13714">MDFVFQISSIALIGAVLAVVLKYNKPPMAVLLGIAVGVIIFLLVIGKVGAIIDILKQLSDRADISSFYLGTLLKIIGIAYIADFIAQICRDAEQGAIAVKVELAAKVMVLMLALPIVVAVLQALLRLIP</sequence>
<organism evidence="2 3">
    <name type="scientific">Desulfotruncus arcticus DSM 17038</name>
    <dbReference type="NCBI Taxonomy" id="1121424"/>
    <lineage>
        <taxon>Bacteria</taxon>
        <taxon>Bacillati</taxon>
        <taxon>Bacillota</taxon>
        <taxon>Clostridia</taxon>
        <taxon>Eubacteriales</taxon>
        <taxon>Desulfallaceae</taxon>
        <taxon>Desulfotruncus</taxon>
    </lineage>
</organism>
<accession>A0A1I2MV67</accession>
<evidence type="ECO:0000256" key="1">
    <source>
        <dbReference type="SAM" id="Phobius"/>
    </source>
</evidence>
<dbReference type="Proteomes" id="UP000199337">
    <property type="component" value="Unassembled WGS sequence"/>
</dbReference>
<feature type="transmembrane region" description="Helical" evidence="1">
    <location>
        <begin position="108"/>
        <end position="128"/>
    </location>
</feature>
<gene>
    <name evidence="2" type="ORF">SAMN05660649_00070</name>
</gene>
<feature type="transmembrane region" description="Helical" evidence="1">
    <location>
        <begin position="67"/>
        <end position="88"/>
    </location>
</feature>
<dbReference type="Pfam" id="PF06686">
    <property type="entry name" value="SpoIIIAC"/>
    <property type="match status" value="2"/>
</dbReference>
<protein>
    <submittedName>
        <fullName evidence="2">Stage III sporulation protein AD</fullName>
    </submittedName>
</protein>
<dbReference type="STRING" id="341036.SAMN05660649_00070"/>